<dbReference type="GO" id="GO:0016020">
    <property type="term" value="C:membrane"/>
    <property type="evidence" value="ECO:0007669"/>
    <property type="project" value="GOC"/>
</dbReference>
<evidence type="ECO:0000259" key="1">
    <source>
        <dbReference type="Pfam" id="PF00487"/>
    </source>
</evidence>
<dbReference type="STRING" id="2903.R1CNK2"/>
<name>A0A0D3HXW5_EMIH1</name>
<proteinExistence type="predicted"/>
<dbReference type="OMA" id="CEHHDFP"/>
<dbReference type="GO" id="GO:0042284">
    <property type="term" value="F:sphingolipid delta-4 desaturase activity"/>
    <property type="evidence" value="ECO:0007669"/>
    <property type="project" value="TreeGrafter"/>
</dbReference>
<keyword evidence="3" id="KW-1185">Reference proteome</keyword>
<accession>A0A0D3HXW5</accession>
<dbReference type="KEGG" id="ehx:EMIHUDRAFT_107980"/>
<sequence>MLALSAAAPALPATTAAGRGVLSPAQPTPSEWHRARRRAILEAHPSIVRSLVGKETTTVPLLAAANLAQVGACIAGSHLPGYELAPAAVLVGGTLSLWQFALLHDVKHGTAELPRGVRINDVVFWGSLPSLFGYYLYLRWGHLSHHANFGERRIAELFDSEQDKFEDGDVMFVAHRQLLLGDERSERPGFFGGEQVGGLGLSISRTIYAWLWSGREGWAWYNAMVYAVGMAYERAALVVGGGWVPALAGRNFFFPNKPQAFHSDCAAYARASAALQLLLVGLAGPGALWWLFWAEVGWQLPIHPASAMFVSNHPSLDAPRGEGVGGCQPTASIYLEGAAGEAFDWLCCFSNYHTEHHDFPDVPAFRLKQLRDAAPEFYADAALAGARDGWRETMRRTFEGRGFYACTGALETVDEAVEQWHFSSLLLADSSPPRMTDDYPTFGDSSLFGANVYYRGTVALGLTGMIPAAHVYEGGLRKVGMPGMSAY</sequence>
<dbReference type="GeneID" id="17250091"/>
<protein>
    <recommendedName>
        <fullName evidence="1">Fatty acid desaturase domain-containing protein</fullName>
    </recommendedName>
</protein>
<dbReference type="HOGENOM" id="CLU_644700_0_0_1"/>
<dbReference type="AlphaFoldDB" id="A0A0D3HXW5"/>
<evidence type="ECO:0000313" key="3">
    <source>
        <dbReference type="Proteomes" id="UP000013827"/>
    </source>
</evidence>
<reference evidence="3" key="1">
    <citation type="journal article" date="2013" name="Nature">
        <title>Pan genome of the phytoplankton Emiliania underpins its global distribution.</title>
        <authorList>
            <person name="Read B.A."/>
            <person name="Kegel J."/>
            <person name="Klute M.J."/>
            <person name="Kuo A."/>
            <person name="Lefebvre S.C."/>
            <person name="Maumus F."/>
            <person name="Mayer C."/>
            <person name="Miller J."/>
            <person name="Monier A."/>
            <person name="Salamov A."/>
            <person name="Young J."/>
            <person name="Aguilar M."/>
            <person name="Claverie J.M."/>
            <person name="Frickenhaus S."/>
            <person name="Gonzalez K."/>
            <person name="Herman E.K."/>
            <person name="Lin Y.C."/>
            <person name="Napier J."/>
            <person name="Ogata H."/>
            <person name="Sarno A.F."/>
            <person name="Shmutz J."/>
            <person name="Schroeder D."/>
            <person name="de Vargas C."/>
            <person name="Verret F."/>
            <person name="von Dassow P."/>
            <person name="Valentin K."/>
            <person name="Van de Peer Y."/>
            <person name="Wheeler G."/>
            <person name="Dacks J.B."/>
            <person name="Delwiche C.F."/>
            <person name="Dyhrman S.T."/>
            <person name="Glockner G."/>
            <person name="John U."/>
            <person name="Richards T."/>
            <person name="Worden A.Z."/>
            <person name="Zhang X."/>
            <person name="Grigoriev I.V."/>
            <person name="Allen A.E."/>
            <person name="Bidle K."/>
            <person name="Borodovsky M."/>
            <person name="Bowler C."/>
            <person name="Brownlee C."/>
            <person name="Cock J.M."/>
            <person name="Elias M."/>
            <person name="Gladyshev V.N."/>
            <person name="Groth M."/>
            <person name="Guda C."/>
            <person name="Hadaegh A."/>
            <person name="Iglesias-Rodriguez M.D."/>
            <person name="Jenkins J."/>
            <person name="Jones B.M."/>
            <person name="Lawson T."/>
            <person name="Leese F."/>
            <person name="Lindquist E."/>
            <person name="Lobanov A."/>
            <person name="Lomsadze A."/>
            <person name="Malik S.B."/>
            <person name="Marsh M.E."/>
            <person name="Mackinder L."/>
            <person name="Mock T."/>
            <person name="Mueller-Roeber B."/>
            <person name="Pagarete A."/>
            <person name="Parker M."/>
            <person name="Probert I."/>
            <person name="Quesneville H."/>
            <person name="Raines C."/>
            <person name="Rensing S.A."/>
            <person name="Riano-Pachon D.M."/>
            <person name="Richier S."/>
            <person name="Rokitta S."/>
            <person name="Shiraiwa Y."/>
            <person name="Soanes D.M."/>
            <person name="van der Giezen M."/>
            <person name="Wahlund T.M."/>
            <person name="Williams B."/>
            <person name="Wilson W."/>
            <person name="Wolfe G."/>
            <person name="Wurch L.L."/>
        </authorList>
    </citation>
    <scope>NUCLEOTIDE SEQUENCE</scope>
</reference>
<dbReference type="InterPro" id="IPR005804">
    <property type="entry name" value="FA_desaturase_dom"/>
</dbReference>
<dbReference type="Proteomes" id="UP000013827">
    <property type="component" value="Unassembled WGS sequence"/>
</dbReference>
<dbReference type="PaxDb" id="2903-EOD03850"/>
<feature type="domain" description="Fatty acid desaturase" evidence="1">
    <location>
        <begin position="87"/>
        <end position="381"/>
    </location>
</feature>
<reference evidence="2" key="2">
    <citation type="submission" date="2024-10" db="UniProtKB">
        <authorList>
            <consortium name="EnsemblProtists"/>
        </authorList>
    </citation>
    <scope>IDENTIFICATION</scope>
</reference>
<dbReference type="EnsemblProtists" id="EOD03850">
    <property type="protein sequence ID" value="EOD03850"/>
    <property type="gene ID" value="EMIHUDRAFT_107980"/>
</dbReference>
<dbReference type="Pfam" id="PF00487">
    <property type="entry name" value="FA_desaturase"/>
    <property type="match status" value="1"/>
</dbReference>
<dbReference type="PANTHER" id="PTHR12879">
    <property type="entry name" value="SPHINGOLIPID DELTA 4 DESATURASE/C-4 HYDROXYLASE PROTEIN DES2"/>
    <property type="match status" value="1"/>
</dbReference>
<dbReference type="GO" id="GO:0046513">
    <property type="term" value="P:ceramide biosynthetic process"/>
    <property type="evidence" value="ECO:0007669"/>
    <property type="project" value="TreeGrafter"/>
</dbReference>
<dbReference type="eggNOG" id="ENOG502S0V2">
    <property type="taxonomic scope" value="Eukaryota"/>
</dbReference>
<evidence type="ECO:0000313" key="2">
    <source>
        <dbReference type="EnsemblProtists" id="EOD03850"/>
    </source>
</evidence>
<dbReference type="PANTHER" id="PTHR12879:SF8">
    <property type="entry name" value="SPHINGOLIPID DELTA(4)-DESATURASE DES1"/>
    <property type="match status" value="1"/>
</dbReference>
<organism evidence="2 3">
    <name type="scientific">Emiliania huxleyi (strain CCMP1516)</name>
    <dbReference type="NCBI Taxonomy" id="280463"/>
    <lineage>
        <taxon>Eukaryota</taxon>
        <taxon>Haptista</taxon>
        <taxon>Haptophyta</taxon>
        <taxon>Prymnesiophyceae</taxon>
        <taxon>Isochrysidales</taxon>
        <taxon>Noelaerhabdaceae</taxon>
        <taxon>Emiliania</taxon>
    </lineage>
</organism>
<dbReference type="RefSeq" id="XP_005756279.1">
    <property type="nucleotide sequence ID" value="XM_005756222.1"/>
</dbReference>